<dbReference type="Gene3D" id="3.50.50.60">
    <property type="entry name" value="FAD/NAD(P)-binding domain"/>
    <property type="match status" value="2"/>
</dbReference>
<evidence type="ECO:0000256" key="1">
    <source>
        <dbReference type="ARBA" id="ARBA00023002"/>
    </source>
</evidence>
<dbReference type="InterPro" id="IPR006076">
    <property type="entry name" value="FAD-dep_OxRdtase"/>
</dbReference>
<dbReference type="AlphaFoldDB" id="F5XFM0"/>
<dbReference type="Pfam" id="PF01266">
    <property type="entry name" value="DAO"/>
    <property type="match status" value="1"/>
</dbReference>
<protein>
    <submittedName>
        <fullName evidence="3">Putative oxidoreductase</fullName>
    </submittedName>
</protein>
<dbReference type="RefSeq" id="WP_013863297.1">
    <property type="nucleotide sequence ID" value="NC_015635.1"/>
</dbReference>
<dbReference type="GO" id="GO:0005737">
    <property type="term" value="C:cytoplasm"/>
    <property type="evidence" value="ECO:0007669"/>
    <property type="project" value="TreeGrafter"/>
</dbReference>
<keyword evidence="1" id="KW-0560">Oxidoreductase</keyword>
<proteinExistence type="predicted"/>
<dbReference type="KEGG" id="mph:MLP_24130"/>
<dbReference type="PANTHER" id="PTHR13847:SF289">
    <property type="entry name" value="GLYCINE OXIDASE"/>
    <property type="match status" value="1"/>
</dbReference>
<dbReference type="STRING" id="1032480.MLP_24130"/>
<dbReference type="GO" id="GO:0016491">
    <property type="term" value="F:oxidoreductase activity"/>
    <property type="evidence" value="ECO:0007669"/>
    <property type="project" value="UniProtKB-KW"/>
</dbReference>
<reference evidence="3 4" key="1">
    <citation type="submission" date="2011-05" db="EMBL/GenBank/DDBJ databases">
        <title>Whole genome sequence of Microlunatus phosphovorus NM-1.</title>
        <authorList>
            <person name="Hosoyama A."/>
            <person name="Sasaki K."/>
            <person name="Harada T."/>
            <person name="Igarashi R."/>
            <person name="Kawakoshi A."/>
            <person name="Sasagawa M."/>
            <person name="Fukada J."/>
            <person name="Nakamura S."/>
            <person name="Katano Y."/>
            <person name="Hanada S."/>
            <person name="Kamagata Y."/>
            <person name="Nakamura N."/>
            <person name="Yamazaki S."/>
            <person name="Fujita N."/>
        </authorList>
    </citation>
    <scope>NUCLEOTIDE SEQUENCE [LARGE SCALE GENOMIC DNA]</scope>
    <source>
        <strain evidence="4">ATCC 700054 / DSM 10555 / JCM 9379 / NBRC 101784 / NCIMB 13414 / VKM Ac-1990 / NM-1</strain>
    </source>
</reference>
<dbReference type="OrthoDB" id="3214401at2"/>
<feature type="domain" description="FAD dependent oxidoreductase" evidence="2">
    <location>
        <begin position="3"/>
        <end position="391"/>
    </location>
</feature>
<dbReference type="PANTHER" id="PTHR13847">
    <property type="entry name" value="SARCOSINE DEHYDROGENASE-RELATED"/>
    <property type="match status" value="1"/>
</dbReference>
<evidence type="ECO:0000313" key="3">
    <source>
        <dbReference type="EMBL" id="BAK35427.1"/>
    </source>
</evidence>
<sequence length="414" mass="45427">MHTVIVGGGVIGLTTAYHLAREGETVTLVNARATGLGASDVNAGWVIPAESAPVPGPGLVLKSMKWMLHRDSPLYIRPSLRPEFLRFMLGMWRHCNAADQRLGFEGQLRLAQGSIETFDDYQADGIDFEMHTDGQVMAFMEKVNLEHHLEILDLVRQFDLEPQVLIGDDVRVREPKLADRVYGGIYHPHERHLDPGALMRGLHKRLVEMGVQIEEQVVIDAVDHDDRRVRTVRGGDQVFSGDRFVLAAGAWAGQLSALFGHPLPVRPGKGYCVDLAPYGLRQAVNLADAKVAVTPLAGRLRLSGTMEFGGLDEDINPVRVAAILRAPTAYFRDWEPPTEPPQAQAGCRPMTPDGKPFIGRLGTCENAYVSAGHGMMGVTLAPGTASALTELILRDRLSPDLNTFSPNRFSKDKH</sequence>
<dbReference type="Proteomes" id="UP000007947">
    <property type="component" value="Chromosome"/>
</dbReference>
<evidence type="ECO:0000313" key="4">
    <source>
        <dbReference type="Proteomes" id="UP000007947"/>
    </source>
</evidence>
<dbReference type="Gene3D" id="3.30.9.10">
    <property type="entry name" value="D-Amino Acid Oxidase, subunit A, domain 2"/>
    <property type="match status" value="1"/>
</dbReference>
<name>F5XFM0_MICPN</name>
<dbReference type="eggNOG" id="COG0665">
    <property type="taxonomic scope" value="Bacteria"/>
</dbReference>
<gene>
    <name evidence="3" type="ordered locus">MLP_24130</name>
</gene>
<dbReference type="InterPro" id="IPR036188">
    <property type="entry name" value="FAD/NAD-bd_sf"/>
</dbReference>
<keyword evidence="4" id="KW-1185">Reference proteome</keyword>
<dbReference type="SUPFAM" id="SSF54373">
    <property type="entry name" value="FAD-linked reductases, C-terminal domain"/>
    <property type="match status" value="1"/>
</dbReference>
<dbReference type="SUPFAM" id="SSF51905">
    <property type="entry name" value="FAD/NAD(P)-binding domain"/>
    <property type="match status" value="1"/>
</dbReference>
<dbReference type="HOGENOM" id="CLU_007884_9_0_11"/>
<accession>F5XFM0</accession>
<organism evidence="3 4">
    <name type="scientific">Microlunatus phosphovorus (strain ATCC 700054 / DSM 10555 / JCM 9379 / NBRC 101784 / NCIMB 13414 / VKM Ac-1990 / NM-1)</name>
    <dbReference type="NCBI Taxonomy" id="1032480"/>
    <lineage>
        <taxon>Bacteria</taxon>
        <taxon>Bacillati</taxon>
        <taxon>Actinomycetota</taxon>
        <taxon>Actinomycetes</taxon>
        <taxon>Propionibacteriales</taxon>
        <taxon>Propionibacteriaceae</taxon>
        <taxon>Microlunatus</taxon>
    </lineage>
</organism>
<evidence type="ECO:0000259" key="2">
    <source>
        <dbReference type="Pfam" id="PF01266"/>
    </source>
</evidence>
<dbReference type="EMBL" id="AP012204">
    <property type="protein sequence ID" value="BAK35427.1"/>
    <property type="molecule type" value="Genomic_DNA"/>
</dbReference>